<dbReference type="PANTHER" id="PTHR43280:SF28">
    <property type="entry name" value="HTH-TYPE TRANSCRIPTIONAL ACTIVATOR RHAS"/>
    <property type="match status" value="1"/>
</dbReference>
<evidence type="ECO:0000313" key="6">
    <source>
        <dbReference type="Proteomes" id="UP000824262"/>
    </source>
</evidence>
<dbReference type="GO" id="GO:0043565">
    <property type="term" value="F:sequence-specific DNA binding"/>
    <property type="evidence" value="ECO:0007669"/>
    <property type="project" value="InterPro"/>
</dbReference>
<dbReference type="SUPFAM" id="SSF51215">
    <property type="entry name" value="Regulatory protein AraC"/>
    <property type="match status" value="1"/>
</dbReference>
<keyword evidence="3" id="KW-0804">Transcription</keyword>
<dbReference type="Gene3D" id="1.10.10.60">
    <property type="entry name" value="Homeodomain-like"/>
    <property type="match status" value="2"/>
</dbReference>
<dbReference type="PANTHER" id="PTHR43280">
    <property type="entry name" value="ARAC-FAMILY TRANSCRIPTIONAL REGULATOR"/>
    <property type="match status" value="1"/>
</dbReference>
<dbReference type="InterPro" id="IPR037923">
    <property type="entry name" value="HTH-like"/>
</dbReference>
<dbReference type="SUPFAM" id="SSF46689">
    <property type="entry name" value="Homeodomain-like"/>
    <property type="match status" value="2"/>
</dbReference>
<dbReference type="PROSITE" id="PS01124">
    <property type="entry name" value="HTH_ARAC_FAMILY_2"/>
    <property type="match status" value="1"/>
</dbReference>
<protein>
    <submittedName>
        <fullName evidence="5">AraC family transcriptional regulator</fullName>
    </submittedName>
</protein>
<keyword evidence="1" id="KW-0805">Transcription regulation</keyword>
<dbReference type="GO" id="GO:0003700">
    <property type="term" value="F:DNA-binding transcription factor activity"/>
    <property type="evidence" value="ECO:0007669"/>
    <property type="project" value="InterPro"/>
</dbReference>
<evidence type="ECO:0000259" key="4">
    <source>
        <dbReference type="PROSITE" id="PS01124"/>
    </source>
</evidence>
<keyword evidence="2" id="KW-0238">DNA-binding</keyword>
<dbReference type="InterPro" id="IPR018060">
    <property type="entry name" value="HTH_AraC"/>
</dbReference>
<evidence type="ECO:0000256" key="2">
    <source>
        <dbReference type="ARBA" id="ARBA00023125"/>
    </source>
</evidence>
<dbReference type="AlphaFoldDB" id="A0A9D1CSY8"/>
<dbReference type="InterPro" id="IPR018062">
    <property type="entry name" value="HTH_AraC-typ_CS"/>
</dbReference>
<comment type="caution">
    <text evidence="5">The sequence shown here is derived from an EMBL/GenBank/DDBJ whole genome shotgun (WGS) entry which is preliminary data.</text>
</comment>
<evidence type="ECO:0000256" key="1">
    <source>
        <dbReference type="ARBA" id="ARBA00023015"/>
    </source>
</evidence>
<organism evidence="5 6">
    <name type="scientific">Candidatus Scatomorpha intestinavium</name>
    <dbReference type="NCBI Taxonomy" id="2840922"/>
    <lineage>
        <taxon>Bacteria</taxon>
        <taxon>Bacillati</taxon>
        <taxon>Bacillota</taxon>
        <taxon>Clostridia</taxon>
        <taxon>Eubacteriales</taxon>
        <taxon>Candidatus Scatomorpha</taxon>
    </lineage>
</organism>
<dbReference type="EMBL" id="DVGA01000015">
    <property type="protein sequence ID" value="HIQ77825.1"/>
    <property type="molecule type" value="Genomic_DNA"/>
</dbReference>
<dbReference type="SMART" id="SM00342">
    <property type="entry name" value="HTH_ARAC"/>
    <property type="match status" value="1"/>
</dbReference>
<gene>
    <name evidence="5" type="ORF">IAB77_01030</name>
</gene>
<dbReference type="Proteomes" id="UP000824262">
    <property type="component" value="Unassembled WGS sequence"/>
</dbReference>
<dbReference type="PROSITE" id="PS00041">
    <property type="entry name" value="HTH_ARAC_FAMILY_1"/>
    <property type="match status" value="1"/>
</dbReference>
<evidence type="ECO:0000256" key="3">
    <source>
        <dbReference type="ARBA" id="ARBA00023163"/>
    </source>
</evidence>
<name>A0A9D1CSY8_9FIRM</name>
<reference evidence="5" key="2">
    <citation type="journal article" date="2021" name="PeerJ">
        <title>Extensive microbial diversity within the chicken gut microbiome revealed by metagenomics and culture.</title>
        <authorList>
            <person name="Gilroy R."/>
            <person name="Ravi A."/>
            <person name="Getino M."/>
            <person name="Pursley I."/>
            <person name="Horton D.L."/>
            <person name="Alikhan N.F."/>
            <person name="Baker D."/>
            <person name="Gharbi K."/>
            <person name="Hall N."/>
            <person name="Watson M."/>
            <person name="Adriaenssens E.M."/>
            <person name="Foster-Nyarko E."/>
            <person name="Jarju S."/>
            <person name="Secka A."/>
            <person name="Antonio M."/>
            <person name="Oren A."/>
            <person name="Chaudhuri R.R."/>
            <person name="La Ragione R."/>
            <person name="Hildebrand F."/>
            <person name="Pallen M.J."/>
        </authorList>
    </citation>
    <scope>NUCLEOTIDE SEQUENCE</scope>
    <source>
        <strain evidence="5">ChiBcolR7-354</strain>
    </source>
</reference>
<feature type="domain" description="HTH araC/xylS-type" evidence="4">
    <location>
        <begin position="227"/>
        <end position="325"/>
    </location>
</feature>
<reference evidence="5" key="1">
    <citation type="submission" date="2020-10" db="EMBL/GenBank/DDBJ databases">
        <authorList>
            <person name="Gilroy R."/>
        </authorList>
    </citation>
    <scope>NUCLEOTIDE SEQUENCE</scope>
    <source>
        <strain evidence="5">ChiBcolR7-354</strain>
    </source>
</reference>
<accession>A0A9D1CSY8</accession>
<dbReference type="Pfam" id="PF12833">
    <property type="entry name" value="HTH_18"/>
    <property type="match status" value="1"/>
</dbReference>
<evidence type="ECO:0000313" key="5">
    <source>
        <dbReference type="EMBL" id="HIQ77825.1"/>
    </source>
</evidence>
<dbReference type="InterPro" id="IPR009057">
    <property type="entry name" value="Homeodomain-like_sf"/>
</dbReference>
<sequence length="327" mass="36610">MKRAGADGAGSEKLPDEEEYLALFMAHSLEEPRSGGELVPDVYLHRGLDIKYSKFVSNYSRLDPGSGIGLIRLTSASVTQEGFSVHSPDATLMCYSLLGEGEVVVDGRGIKLRKYDFVWLYCSRRPHFRALPGRSWDCAFVRVHGAPGSSLFADACRKLREDGVMQLTFGAGTRFRSLIWQLLSARTETGPNPESVYAHLLLSLFVEVDLALVGSSVRQVIVPDIIAAIQSYLDRNYSRSLSLDSLSHTFNISKDHMSREFKRYVGKSPNEYLIDVRLDRAKELLVDSKRTIAEIGQLVGIPNTNHFLYLFKSREGVTPSAFRKQRI</sequence>
<proteinExistence type="predicted"/>